<dbReference type="Proteomes" id="UP000680206">
    <property type="component" value="Unassembled WGS sequence"/>
</dbReference>
<feature type="domain" description="PPM-type phosphatase" evidence="3">
    <location>
        <begin position="20"/>
        <end position="77"/>
    </location>
</feature>
<gene>
    <name evidence="4" type="ORF">J4709_11195</name>
</gene>
<keyword evidence="5" id="KW-1185">Reference proteome</keyword>
<dbReference type="Pfam" id="PF07228">
    <property type="entry name" value="SpoIIE"/>
    <property type="match status" value="1"/>
</dbReference>
<keyword evidence="1" id="KW-0378">Hydrolase</keyword>
<feature type="region of interest" description="Disordered" evidence="2">
    <location>
        <begin position="75"/>
        <end position="100"/>
    </location>
</feature>
<comment type="caution">
    <text evidence="4">The sequence shown here is derived from an EMBL/GenBank/DDBJ whole genome shotgun (WGS) entry which is preliminary data.</text>
</comment>
<evidence type="ECO:0000259" key="3">
    <source>
        <dbReference type="Pfam" id="PF07228"/>
    </source>
</evidence>
<feature type="compositionally biased region" description="Low complexity" evidence="2">
    <location>
        <begin position="75"/>
        <end position="88"/>
    </location>
</feature>
<evidence type="ECO:0000313" key="5">
    <source>
        <dbReference type="Proteomes" id="UP000680206"/>
    </source>
</evidence>
<dbReference type="PANTHER" id="PTHR43156">
    <property type="entry name" value="STAGE II SPORULATION PROTEIN E-RELATED"/>
    <property type="match status" value="1"/>
</dbReference>
<dbReference type="InterPro" id="IPR001932">
    <property type="entry name" value="PPM-type_phosphatase-like_dom"/>
</dbReference>
<dbReference type="Gene3D" id="3.60.40.10">
    <property type="entry name" value="PPM-type phosphatase domain"/>
    <property type="match status" value="1"/>
</dbReference>
<organism evidence="4 5">
    <name type="scientific">Actinomadura violacea</name>
    <dbReference type="NCBI Taxonomy" id="2819934"/>
    <lineage>
        <taxon>Bacteria</taxon>
        <taxon>Bacillati</taxon>
        <taxon>Actinomycetota</taxon>
        <taxon>Actinomycetes</taxon>
        <taxon>Streptosporangiales</taxon>
        <taxon>Thermomonosporaceae</taxon>
        <taxon>Actinomadura</taxon>
    </lineage>
</organism>
<protein>
    <submittedName>
        <fullName evidence="4">SpoIIE family protein phosphatase</fullName>
    </submittedName>
</protein>
<sequence length="100" mass="10490">MVSPAAAEMGGDWYDSFVLPDGATVVAIGDVAGHDLAAAVEMSQLRNMLRVLTADRLTPPGEILRRLNNAMETVAPEAAATPTPLRPASSETCKGVRDRG</sequence>
<evidence type="ECO:0000313" key="4">
    <source>
        <dbReference type="EMBL" id="MBO2458138.1"/>
    </source>
</evidence>
<proteinExistence type="predicted"/>
<accession>A0ABS3RPA3</accession>
<reference evidence="4 5" key="1">
    <citation type="submission" date="2021-03" db="EMBL/GenBank/DDBJ databases">
        <title>Actinomadura violae sp. nov., isolated from lichen in Thailand.</title>
        <authorList>
            <person name="Kanchanasin P."/>
            <person name="Saeng-In P."/>
            <person name="Phongsopitanun W."/>
            <person name="Yuki M."/>
            <person name="Kudo T."/>
            <person name="Ohkuma M."/>
            <person name="Tanasupawat S."/>
        </authorList>
    </citation>
    <scope>NUCLEOTIDE SEQUENCE [LARGE SCALE GENOMIC DNA]</scope>
    <source>
        <strain evidence="4 5">LCR2-06</strain>
    </source>
</reference>
<evidence type="ECO:0000256" key="1">
    <source>
        <dbReference type="ARBA" id="ARBA00022801"/>
    </source>
</evidence>
<evidence type="ECO:0000256" key="2">
    <source>
        <dbReference type="SAM" id="MobiDB-lite"/>
    </source>
</evidence>
<dbReference type="InterPro" id="IPR052016">
    <property type="entry name" value="Bact_Sigma-Reg"/>
</dbReference>
<name>A0ABS3RPA3_9ACTN</name>
<dbReference type="PANTHER" id="PTHR43156:SF2">
    <property type="entry name" value="STAGE II SPORULATION PROTEIN E"/>
    <property type="match status" value="1"/>
</dbReference>
<dbReference type="EMBL" id="JAGEPF010000006">
    <property type="protein sequence ID" value="MBO2458138.1"/>
    <property type="molecule type" value="Genomic_DNA"/>
</dbReference>
<dbReference type="InterPro" id="IPR036457">
    <property type="entry name" value="PPM-type-like_dom_sf"/>
</dbReference>